<sequence>MEMITERRAFIPGQGPGRTPGTPNRTTRERTELFRQKLDKENLFFRAVDLAVKKLEEAENDLSKVKLDSIVNLIVKFAPYYIQNIATEEIAEQLATIASPEDAKRVAADMVAQLRVVR</sequence>
<evidence type="ECO:0000313" key="3">
    <source>
        <dbReference type="Proteomes" id="UP000503580"/>
    </source>
</evidence>
<reference evidence="2 3" key="1">
    <citation type="submission" date="2020-02" db="EMBL/GenBank/DDBJ databases">
        <title>Whole genome PO2S7.</title>
        <authorList>
            <person name="Singha K.M."/>
        </authorList>
    </citation>
    <scope>NUCLEOTIDE SEQUENCE [LARGE SCALE GENOMIC DNA]</scope>
    <source>
        <strain evidence="2 3">PO2S7</strain>
    </source>
</reference>
<dbReference type="KEGG" id="kgn:GY169_07655"/>
<organism evidence="2 3">
    <name type="scientific">Kluyvera genomosp. 3</name>
    <dbReference type="NCBI Taxonomy" id="2774055"/>
    <lineage>
        <taxon>Bacteria</taxon>
        <taxon>Pseudomonadati</taxon>
        <taxon>Pseudomonadota</taxon>
        <taxon>Gammaproteobacteria</taxon>
        <taxon>Enterobacterales</taxon>
        <taxon>Enterobacteriaceae</taxon>
        <taxon>Kluyvera</taxon>
    </lineage>
</organism>
<protein>
    <submittedName>
        <fullName evidence="2">Uncharacterized protein</fullName>
    </submittedName>
</protein>
<feature type="region of interest" description="Disordered" evidence="1">
    <location>
        <begin position="1"/>
        <end position="27"/>
    </location>
</feature>
<name>A0A6G9RIH0_9ENTR</name>
<dbReference type="RefSeq" id="WP_167575397.1">
    <property type="nucleotide sequence ID" value="NZ_CP050321.1"/>
</dbReference>
<keyword evidence="3" id="KW-1185">Reference proteome</keyword>
<dbReference type="AlphaFoldDB" id="A0A6G9RIH0"/>
<accession>A0A6G9RIH0</accession>
<dbReference type="EMBL" id="CP050321">
    <property type="protein sequence ID" value="QIR26700.1"/>
    <property type="molecule type" value="Genomic_DNA"/>
</dbReference>
<evidence type="ECO:0000256" key="1">
    <source>
        <dbReference type="SAM" id="MobiDB-lite"/>
    </source>
</evidence>
<gene>
    <name evidence="2" type="ORF">GY169_07655</name>
</gene>
<proteinExistence type="predicted"/>
<evidence type="ECO:0000313" key="2">
    <source>
        <dbReference type="EMBL" id="QIR26700.1"/>
    </source>
</evidence>
<dbReference type="Proteomes" id="UP000503580">
    <property type="component" value="Chromosome"/>
</dbReference>